<dbReference type="EMBL" id="QGNW01000055">
    <property type="protein sequence ID" value="RVX05570.1"/>
    <property type="molecule type" value="Genomic_DNA"/>
</dbReference>
<dbReference type="InterPro" id="IPR043502">
    <property type="entry name" value="DNA/RNA_pol_sf"/>
</dbReference>
<evidence type="ECO:0000313" key="3">
    <source>
        <dbReference type="Proteomes" id="UP000288805"/>
    </source>
</evidence>
<gene>
    <name evidence="2" type="primary">POLX_317</name>
    <name evidence="2" type="ORF">CK203_027261</name>
</gene>
<protein>
    <submittedName>
        <fullName evidence="2">Retrovirus-related Pol polyprotein from transposon TNT 1-94</fullName>
    </submittedName>
</protein>
<reference evidence="2 3" key="1">
    <citation type="journal article" date="2018" name="PLoS Genet.">
        <title>Population sequencing reveals clonal diversity and ancestral inbreeding in the grapevine cultivar Chardonnay.</title>
        <authorList>
            <person name="Roach M.J."/>
            <person name="Johnson D.L."/>
            <person name="Bohlmann J."/>
            <person name="van Vuuren H.J."/>
            <person name="Jones S.J."/>
            <person name="Pretorius I.S."/>
            <person name="Schmidt S.A."/>
            <person name="Borneman A.R."/>
        </authorList>
    </citation>
    <scope>NUCLEOTIDE SEQUENCE [LARGE SCALE GENOMIC DNA]</scope>
    <source>
        <strain evidence="3">cv. Chardonnay</strain>
        <tissue evidence="2">Leaf</tissue>
    </source>
</reference>
<evidence type="ECO:0000259" key="1">
    <source>
        <dbReference type="Pfam" id="PF07727"/>
    </source>
</evidence>
<proteinExistence type="predicted"/>
<dbReference type="AlphaFoldDB" id="A0A438J9C1"/>
<evidence type="ECO:0000313" key="2">
    <source>
        <dbReference type="EMBL" id="RVX05570.1"/>
    </source>
</evidence>
<dbReference type="Proteomes" id="UP000288805">
    <property type="component" value="Unassembled WGS sequence"/>
</dbReference>
<accession>A0A438J9C1</accession>
<name>A0A438J9C1_VITVI</name>
<dbReference type="InterPro" id="IPR013103">
    <property type="entry name" value="RVT_2"/>
</dbReference>
<feature type="domain" description="Reverse transcriptase Ty1/copia-type" evidence="1">
    <location>
        <begin position="1"/>
        <end position="162"/>
    </location>
</feature>
<dbReference type="Pfam" id="PF07727">
    <property type="entry name" value="RVT_2"/>
    <property type="match status" value="1"/>
</dbReference>
<organism evidence="2 3">
    <name type="scientific">Vitis vinifera</name>
    <name type="common">Grape</name>
    <dbReference type="NCBI Taxonomy" id="29760"/>
    <lineage>
        <taxon>Eukaryota</taxon>
        <taxon>Viridiplantae</taxon>
        <taxon>Streptophyta</taxon>
        <taxon>Embryophyta</taxon>
        <taxon>Tracheophyta</taxon>
        <taxon>Spermatophyta</taxon>
        <taxon>Magnoliopsida</taxon>
        <taxon>eudicotyledons</taxon>
        <taxon>Gunneridae</taxon>
        <taxon>Pentapetalae</taxon>
        <taxon>rosids</taxon>
        <taxon>Vitales</taxon>
        <taxon>Vitaceae</taxon>
        <taxon>Viteae</taxon>
        <taxon>Vitis</taxon>
    </lineage>
</organism>
<sequence length="416" mass="47685">MDVNTAFLNGDLEEEIYMNQPKGCVVPMKDKKVCKLVKSLYGLKQAPKQWHNKFDHVLVTNGYSINDANKCIYSKYEDNTYVVICFYVDDMLIFATNFKVVCETKKFLGSKFDMKDLGEAEVIIGIKITKTPNGLKLSQEHYVEKIIRKFEHFDCKLVSTPYDPSSQLKKNREYSVAQIEYAQIIGSLMYLMNCTIPDIAYAIGFSDANWILDSNEMNPLVDMFSPLVGVQILGSLPSKLALLDIPLWMRPTLSVYMRCDSQATIAEAKSKIFNGKNKDIRLRHNIVRQLLETRVISLEFVRCSINSNCMRVHPYGVDRVYSALTKIECLLLMNTIFLMDGPTEGMVYPPLKYCLPLKFCVCQAYVKVSNRQDFHFPRDEKEWVKFLSLLHARALLFLTKSFVGDPLGYALKLPSH</sequence>
<dbReference type="SUPFAM" id="SSF56672">
    <property type="entry name" value="DNA/RNA polymerases"/>
    <property type="match status" value="1"/>
</dbReference>
<comment type="caution">
    <text evidence="2">The sequence shown here is derived from an EMBL/GenBank/DDBJ whole genome shotgun (WGS) entry which is preliminary data.</text>
</comment>